<dbReference type="InterPro" id="IPR024248">
    <property type="entry name" value="DUF2695"/>
</dbReference>
<accession>A0ABQ6ISF6</accession>
<protein>
    <recommendedName>
        <fullName evidence="3">DUF2695 domain-containing protein</fullName>
    </recommendedName>
</protein>
<dbReference type="EMBL" id="BSUO01000001">
    <property type="protein sequence ID" value="GMA40290.1"/>
    <property type="molecule type" value="Genomic_DNA"/>
</dbReference>
<dbReference type="RefSeq" id="WP_284304023.1">
    <property type="nucleotide sequence ID" value="NZ_BSUO01000001.1"/>
</dbReference>
<dbReference type="Pfam" id="PF10905">
    <property type="entry name" value="DUF2695"/>
    <property type="match status" value="1"/>
</dbReference>
<organism evidence="1 2">
    <name type="scientific">Mobilicoccus caccae</name>
    <dbReference type="NCBI Taxonomy" id="1859295"/>
    <lineage>
        <taxon>Bacteria</taxon>
        <taxon>Bacillati</taxon>
        <taxon>Actinomycetota</taxon>
        <taxon>Actinomycetes</taxon>
        <taxon>Micrococcales</taxon>
        <taxon>Dermatophilaceae</taxon>
        <taxon>Mobilicoccus</taxon>
    </lineage>
</organism>
<evidence type="ECO:0000313" key="1">
    <source>
        <dbReference type="EMBL" id="GMA40290.1"/>
    </source>
</evidence>
<evidence type="ECO:0008006" key="3">
    <source>
        <dbReference type="Google" id="ProtNLM"/>
    </source>
</evidence>
<keyword evidence="2" id="KW-1185">Reference proteome</keyword>
<proteinExistence type="predicted"/>
<name>A0ABQ6ISF6_9MICO</name>
<evidence type="ECO:0000313" key="2">
    <source>
        <dbReference type="Proteomes" id="UP001157126"/>
    </source>
</evidence>
<reference evidence="2" key="1">
    <citation type="journal article" date="2019" name="Int. J. Syst. Evol. Microbiol.">
        <title>The Global Catalogue of Microorganisms (GCM) 10K type strain sequencing project: providing services to taxonomists for standard genome sequencing and annotation.</title>
        <authorList>
            <consortium name="The Broad Institute Genomics Platform"/>
            <consortium name="The Broad Institute Genome Sequencing Center for Infectious Disease"/>
            <person name="Wu L."/>
            <person name="Ma J."/>
        </authorList>
    </citation>
    <scope>NUCLEOTIDE SEQUENCE [LARGE SCALE GENOMIC DNA]</scope>
    <source>
        <strain evidence="2">NBRC 113072</strain>
    </source>
</reference>
<sequence>MNVQTLETELRVMAEHLTLPREGECLVCYVYRMLEFGCTGARWITRFRDLRAPRATALLDRLMSRGACCDCEMLYNAYELRERFRTRPTHAFIYDPAYPDDPPMIEEEDPGFPDPMPACLTVRRGSTQPCGLWQRRYL</sequence>
<dbReference type="Proteomes" id="UP001157126">
    <property type="component" value="Unassembled WGS sequence"/>
</dbReference>
<comment type="caution">
    <text evidence="1">The sequence shown here is derived from an EMBL/GenBank/DDBJ whole genome shotgun (WGS) entry which is preliminary data.</text>
</comment>
<gene>
    <name evidence="1" type="ORF">GCM10025883_23350</name>
</gene>